<protein>
    <submittedName>
        <fullName evidence="3">Bm3764, isoform b</fullName>
    </submittedName>
</protein>
<accession>A0A1U7F394</accession>
<dbReference type="Pfam" id="PF00014">
    <property type="entry name" value="Kunitz_BPTI"/>
    <property type="match status" value="1"/>
</dbReference>
<feature type="domain" description="BPTI/Kunitz inhibitor" evidence="2">
    <location>
        <begin position="177"/>
        <end position="230"/>
    </location>
</feature>
<dbReference type="AlphaFoldDB" id="A0A1U7F394"/>
<dbReference type="SMART" id="SM00131">
    <property type="entry name" value="KU"/>
    <property type="match status" value="1"/>
</dbReference>
<keyword evidence="1" id="KW-0732">Signal</keyword>
<dbReference type="InterPro" id="IPR002223">
    <property type="entry name" value="Kunitz_BPTI"/>
</dbReference>
<feature type="signal peptide" evidence="1">
    <location>
        <begin position="1"/>
        <end position="28"/>
    </location>
</feature>
<sequence length="380" mass="42521">MIAIIIVMMMMMMMMMVMMIMMIGSMNSQNTIDALPFPNDFDSFLEMLFEHVECEDFLSDNKWSAVALRDCKPYVCNFPREICRRPAAKYQDVTSNRCSRIPENCLIAANGGIALTTDTNTFTDNRITNSNIEELELTTVASSLSSYFNFQFSTKISPFLPTTEIATKSIDNLVEICNLDQPRGRYCGFTIKVAYNKYNQRCEEFWFPGCRTVETNQNLFDTVAECMKKTDICRGTGTFVPFFTTRHPLMPASIEPPSPPVPLVEPFLATTTIPQAKIVDINTSVKSRVAPTARPPRLLPWISGEVVNPHVSVVDPQSSLKPSQLTVQPYWMTSPSGAKMILSLISNSISQLTGGGLGNTEDSGGFLYQIPQFLRLLQRG</sequence>
<evidence type="ECO:0000259" key="2">
    <source>
        <dbReference type="PROSITE" id="PS50279"/>
    </source>
</evidence>
<dbReference type="EMBL" id="LN854822">
    <property type="protein sequence ID" value="CDQ05575.1"/>
    <property type="molecule type" value="Genomic_DNA"/>
</dbReference>
<dbReference type="InterPro" id="IPR036880">
    <property type="entry name" value="Kunitz_BPTI_sf"/>
</dbReference>
<name>A0A1U7F394_BRUMA</name>
<dbReference type="OMA" id="VAYNRNN"/>
<proteinExistence type="predicted"/>
<dbReference type="PROSITE" id="PS50279">
    <property type="entry name" value="BPTI_KUNITZ_2"/>
    <property type="match status" value="1"/>
</dbReference>
<dbReference type="GO" id="GO:0004867">
    <property type="term" value="F:serine-type endopeptidase inhibitor activity"/>
    <property type="evidence" value="ECO:0007669"/>
    <property type="project" value="InterPro"/>
</dbReference>
<dbReference type="SUPFAM" id="SSF57362">
    <property type="entry name" value="BPTI-like"/>
    <property type="match status" value="1"/>
</dbReference>
<reference evidence="3" key="2">
    <citation type="submission" date="2012-12" db="EMBL/GenBank/DDBJ databases">
        <authorList>
            <consortium name="WormBase Consortium"/>
            <person name="Ghedin E."/>
            <person name="Paulini M."/>
        </authorList>
    </citation>
    <scope>NUCLEOTIDE SEQUENCE</scope>
    <source>
        <strain evidence="3">FR3</strain>
    </source>
</reference>
<gene>
    <name evidence="3" type="primary">Bm3764</name>
    <name evidence="3" type="ORF">BM_Bm3764</name>
</gene>
<dbReference type="Gene3D" id="4.10.410.10">
    <property type="entry name" value="Pancreatic trypsin inhibitor Kunitz domain"/>
    <property type="match status" value="1"/>
</dbReference>
<organism evidence="3">
    <name type="scientific">Brugia malayi</name>
    <name type="common">Filarial nematode worm</name>
    <dbReference type="NCBI Taxonomy" id="6279"/>
    <lineage>
        <taxon>Eukaryota</taxon>
        <taxon>Metazoa</taxon>
        <taxon>Ecdysozoa</taxon>
        <taxon>Nematoda</taxon>
        <taxon>Chromadorea</taxon>
        <taxon>Rhabditida</taxon>
        <taxon>Spirurina</taxon>
        <taxon>Spiruromorpha</taxon>
        <taxon>Filarioidea</taxon>
        <taxon>Onchocercidae</taxon>
        <taxon>Brugia</taxon>
    </lineage>
</organism>
<evidence type="ECO:0000256" key="1">
    <source>
        <dbReference type="SAM" id="SignalP"/>
    </source>
</evidence>
<feature type="chain" id="PRO_5018574213" evidence="1">
    <location>
        <begin position="29"/>
        <end position="380"/>
    </location>
</feature>
<evidence type="ECO:0000313" key="3">
    <source>
        <dbReference type="EMBL" id="CDQ05575.1"/>
    </source>
</evidence>
<reference evidence="3" key="1">
    <citation type="journal article" date="2007" name="Science">
        <title>Draft genome of the filarial nematode parasite Brugia malayi.</title>
        <authorList>
            <person name="Ghedin E."/>
            <person name="Wang S."/>
            <person name="Spiro D."/>
            <person name="Caler E."/>
            <person name="Zhao Q."/>
            <person name="Crabtree J."/>
            <person name="Allen J.E."/>
            <person name="Delcher A.L."/>
            <person name="Guiliano D.B."/>
            <person name="Miranda-Saavedra D."/>
            <person name="Angiuoli S.V."/>
            <person name="Creasy T."/>
            <person name="Amedeo P."/>
            <person name="Haas B."/>
            <person name="El-Sayed N.M."/>
            <person name="Wortman J.R."/>
            <person name="Feldblyum T."/>
            <person name="Tallon L."/>
            <person name="Schatz M."/>
            <person name="Shumway M."/>
            <person name="Koo H."/>
            <person name="Salzberg S.L."/>
            <person name="Schobel S."/>
            <person name="Pertea M."/>
            <person name="Pop M."/>
            <person name="White O."/>
            <person name="Barton G.J."/>
            <person name="Carlow C.K."/>
            <person name="Crawford M.J."/>
            <person name="Daub J."/>
            <person name="Dimmic M.W."/>
            <person name="Estes C.F."/>
            <person name="Foster J.M."/>
            <person name="Ganatra M."/>
            <person name="Gregory W.F."/>
            <person name="Johnson N.M."/>
            <person name="Jin J."/>
            <person name="Komuniecki R."/>
            <person name="Korf I."/>
            <person name="Kumar S."/>
            <person name="Laney S."/>
            <person name="Li B.W."/>
            <person name="Li W."/>
            <person name="Lindblom T.H."/>
            <person name="Lustigman S."/>
            <person name="Ma D."/>
            <person name="Maina C.V."/>
            <person name="Martin D.M."/>
            <person name="McCarter J.P."/>
            <person name="McReynolds L."/>
            <person name="Mitreva M."/>
            <person name="Nutman T.B."/>
            <person name="Parkinson J."/>
            <person name="Peregrin-Alvarez J.M."/>
            <person name="Poole C."/>
            <person name="Ren Q."/>
            <person name="Saunders L."/>
            <person name="Sluder A.E."/>
            <person name="Smith K."/>
            <person name="Stanke M."/>
            <person name="Unnasch T.R."/>
            <person name="Ware J."/>
            <person name="Wei A.D."/>
            <person name="Weil G."/>
            <person name="Williams D.J."/>
            <person name="Zhang Y."/>
            <person name="Williams S.A."/>
            <person name="Fraser-Liggett C."/>
            <person name="Slatko B."/>
            <person name="Blaxter M.L."/>
            <person name="Scott A.L."/>
        </authorList>
    </citation>
    <scope>NUCLEOTIDE SEQUENCE</scope>
    <source>
        <strain evidence="3">FR3</strain>
    </source>
</reference>